<organism evidence="1 2">
    <name type="scientific">Deinococcus depolymerans</name>
    <dbReference type="NCBI Taxonomy" id="392408"/>
    <lineage>
        <taxon>Bacteria</taxon>
        <taxon>Thermotogati</taxon>
        <taxon>Deinococcota</taxon>
        <taxon>Deinococci</taxon>
        <taxon>Deinococcales</taxon>
        <taxon>Deinococcaceae</taxon>
        <taxon>Deinococcus</taxon>
    </lineage>
</organism>
<reference evidence="2" key="1">
    <citation type="journal article" date="2019" name="Int. J. Syst. Evol. Microbiol.">
        <title>The Global Catalogue of Microorganisms (GCM) 10K type strain sequencing project: providing services to taxonomists for standard genome sequencing and annotation.</title>
        <authorList>
            <consortium name="The Broad Institute Genomics Platform"/>
            <consortium name="The Broad Institute Genome Sequencing Center for Infectious Disease"/>
            <person name="Wu L."/>
            <person name="Ma J."/>
        </authorList>
    </citation>
    <scope>NUCLEOTIDE SEQUENCE [LARGE SCALE GENOMIC DNA]</scope>
    <source>
        <strain evidence="2">JCM 14368</strain>
    </source>
</reference>
<sequence length="163" mass="17169">MPLERGVSVPGGGLPDPALRAAFLAARYGTAGSGAFLDRERGGGPAPDWAGRGWGVVTAWNPAGQPRGRAANEAAQRRLRAASRWAFREGVNGEGEWQEPSLILGGVRLRDVVALGVAFGQAAVLWGAGQRVALVWLPASGVEAARVERWWLRPATAPVTDAR</sequence>
<name>A0ABP3M2J3_9DEIO</name>
<protein>
    <submittedName>
        <fullName evidence="1">DUF3293 domain-containing protein</fullName>
    </submittedName>
</protein>
<proteinExistence type="predicted"/>
<comment type="caution">
    <text evidence="1">The sequence shown here is derived from an EMBL/GenBank/DDBJ whole genome shotgun (WGS) entry which is preliminary data.</text>
</comment>
<keyword evidence="2" id="KW-1185">Reference proteome</keyword>
<dbReference type="Pfam" id="PF11697">
    <property type="entry name" value="DUF3293"/>
    <property type="match status" value="1"/>
</dbReference>
<evidence type="ECO:0000313" key="2">
    <source>
        <dbReference type="Proteomes" id="UP001500191"/>
    </source>
</evidence>
<dbReference type="Proteomes" id="UP001500191">
    <property type="component" value="Unassembled WGS sequence"/>
</dbReference>
<dbReference type="InterPro" id="IPR021710">
    <property type="entry name" value="DUF3293"/>
</dbReference>
<accession>A0ABP3M2J3</accession>
<dbReference type="EMBL" id="BAAADB010000015">
    <property type="protein sequence ID" value="GAA0511798.1"/>
    <property type="molecule type" value="Genomic_DNA"/>
</dbReference>
<evidence type="ECO:0000313" key="1">
    <source>
        <dbReference type="EMBL" id="GAA0511798.1"/>
    </source>
</evidence>
<gene>
    <name evidence="1" type="ORF">GCM10008937_19550</name>
</gene>